<keyword evidence="1" id="KW-0472">Membrane</keyword>
<evidence type="ECO:0000313" key="2">
    <source>
        <dbReference type="EMBL" id="KAA6331185.1"/>
    </source>
</evidence>
<proteinExistence type="predicted"/>
<keyword evidence="1" id="KW-0812">Transmembrane</keyword>
<comment type="caution">
    <text evidence="3">The sequence shown here is derived from an EMBL/GenBank/DDBJ whole genome shotgun (WGS) entry which is preliminary data.</text>
</comment>
<dbReference type="EMBL" id="SNRY01001403">
    <property type="protein sequence ID" value="KAA6331185.1"/>
    <property type="molecule type" value="Genomic_DNA"/>
</dbReference>
<name>A0A5J4RBU1_9ZZZZ</name>
<evidence type="ECO:0000256" key="1">
    <source>
        <dbReference type="SAM" id="Phobius"/>
    </source>
</evidence>
<sequence>MSEGMITDKLTKTIFTGTVLFATGFLAVFPYFCTLAIRAMKGCCDVHIQK</sequence>
<reference evidence="3" key="1">
    <citation type="submission" date="2019-03" db="EMBL/GenBank/DDBJ databases">
        <title>Single cell metagenomics reveals metabolic interactions within the superorganism composed of flagellate Streblomastix strix and complex community of Bacteroidetes bacteria on its surface.</title>
        <authorList>
            <person name="Treitli S.C."/>
            <person name="Kolisko M."/>
            <person name="Husnik F."/>
            <person name="Keeling P."/>
            <person name="Hampl V."/>
        </authorList>
    </citation>
    <scope>NUCLEOTIDE SEQUENCE</scope>
    <source>
        <strain evidence="3">STM</strain>
    </source>
</reference>
<keyword evidence="1" id="KW-1133">Transmembrane helix</keyword>
<evidence type="ECO:0000313" key="3">
    <source>
        <dbReference type="EMBL" id="KAA6331192.1"/>
    </source>
</evidence>
<organism evidence="3">
    <name type="scientific">termite gut metagenome</name>
    <dbReference type="NCBI Taxonomy" id="433724"/>
    <lineage>
        <taxon>unclassified sequences</taxon>
        <taxon>metagenomes</taxon>
        <taxon>organismal metagenomes</taxon>
    </lineage>
</organism>
<gene>
    <name evidence="2" type="ORF">EZS27_020172</name>
    <name evidence="3" type="ORF">EZS27_020179</name>
</gene>
<dbReference type="EMBL" id="SNRY01001403">
    <property type="protein sequence ID" value="KAA6331192.1"/>
    <property type="molecule type" value="Genomic_DNA"/>
</dbReference>
<feature type="transmembrane region" description="Helical" evidence="1">
    <location>
        <begin position="14"/>
        <end position="32"/>
    </location>
</feature>
<dbReference type="AlphaFoldDB" id="A0A5J4RBU1"/>
<protein>
    <submittedName>
        <fullName evidence="3">Uncharacterized protein</fullName>
    </submittedName>
</protein>
<accession>A0A5J4RBU1</accession>